<dbReference type="STRING" id="33097.A0A150H199"/>
<feature type="region of interest" description="Disordered" evidence="1">
    <location>
        <begin position="479"/>
        <end position="506"/>
    </location>
</feature>
<feature type="region of interest" description="Disordered" evidence="1">
    <location>
        <begin position="195"/>
        <end position="240"/>
    </location>
</feature>
<dbReference type="PANTHER" id="PTHR36970:SF1">
    <property type="entry name" value="BESTROPHIN HOMOLOG"/>
    <property type="match status" value="1"/>
</dbReference>
<keyword evidence="2" id="KW-1133">Transmembrane helix</keyword>
<keyword evidence="4" id="KW-1185">Reference proteome</keyword>
<comment type="caution">
    <text evidence="3">The sequence shown here is derived from an EMBL/GenBank/DDBJ whole genome shotgun (WGS) entry which is preliminary data.</text>
</comment>
<feature type="compositionally biased region" description="Gly residues" evidence="1">
    <location>
        <begin position="482"/>
        <end position="506"/>
    </location>
</feature>
<gene>
    <name evidence="3" type="ORF">GPECTOR_2g1333</name>
</gene>
<dbReference type="AlphaFoldDB" id="A0A150H199"/>
<feature type="compositionally biased region" description="Polar residues" evidence="1">
    <location>
        <begin position="1"/>
        <end position="18"/>
    </location>
</feature>
<feature type="region of interest" description="Disordered" evidence="1">
    <location>
        <begin position="542"/>
        <end position="613"/>
    </location>
</feature>
<name>A0A150H199_GONPE</name>
<feature type="transmembrane region" description="Helical" evidence="2">
    <location>
        <begin position="354"/>
        <end position="374"/>
    </location>
</feature>
<evidence type="ECO:0000313" key="3">
    <source>
        <dbReference type="EMBL" id="KXZ55783.1"/>
    </source>
</evidence>
<feature type="region of interest" description="Disordered" evidence="1">
    <location>
        <begin position="1"/>
        <end position="20"/>
    </location>
</feature>
<proteinExistence type="predicted"/>
<protein>
    <submittedName>
        <fullName evidence="3">Uncharacterized protein</fullName>
    </submittedName>
</protein>
<evidence type="ECO:0000313" key="4">
    <source>
        <dbReference type="Proteomes" id="UP000075714"/>
    </source>
</evidence>
<feature type="transmembrane region" description="Helical" evidence="2">
    <location>
        <begin position="40"/>
        <end position="62"/>
    </location>
</feature>
<keyword evidence="2" id="KW-0812">Transmembrane</keyword>
<feature type="compositionally biased region" description="Gly residues" evidence="1">
    <location>
        <begin position="212"/>
        <end position="232"/>
    </location>
</feature>
<reference evidence="4" key="1">
    <citation type="journal article" date="2016" name="Nat. Commun.">
        <title>The Gonium pectorale genome demonstrates co-option of cell cycle regulation during the evolution of multicellularity.</title>
        <authorList>
            <person name="Hanschen E.R."/>
            <person name="Marriage T.N."/>
            <person name="Ferris P.J."/>
            <person name="Hamaji T."/>
            <person name="Toyoda A."/>
            <person name="Fujiyama A."/>
            <person name="Neme R."/>
            <person name="Noguchi H."/>
            <person name="Minakuchi Y."/>
            <person name="Suzuki M."/>
            <person name="Kawai-Toyooka H."/>
            <person name="Smith D.R."/>
            <person name="Sparks H."/>
            <person name="Anderson J."/>
            <person name="Bakaric R."/>
            <person name="Luria V."/>
            <person name="Karger A."/>
            <person name="Kirschner M.W."/>
            <person name="Durand P.M."/>
            <person name="Michod R.E."/>
            <person name="Nozaki H."/>
            <person name="Olson B.J."/>
        </authorList>
    </citation>
    <scope>NUCLEOTIDE SEQUENCE [LARGE SCALE GENOMIC DNA]</scope>
    <source>
        <strain evidence="4">NIES-2863</strain>
    </source>
</reference>
<evidence type="ECO:0000256" key="2">
    <source>
        <dbReference type="SAM" id="Phobius"/>
    </source>
</evidence>
<feature type="transmembrane region" description="Helical" evidence="2">
    <location>
        <begin position="313"/>
        <end position="334"/>
    </location>
</feature>
<dbReference type="PANTHER" id="PTHR36970">
    <property type="entry name" value="UNNAMED PRODUCT"/>
    <property type="match status" value="1"/>
</dbReference>
<dbReference type="OrthoDB" id="536576at2759"/>
<organism evidence="3 4">
    <name type="scientific">Gonium pectorale</name>
    <name type="common">Green alga</name>
    <dbReference type="NCBI Taxonomy" id="33097"/>
    <lineage>
        <taxon>Eukaryota</taxon>
        <taxon>Viridiplantae</taxon>
        <taxon>Chlorophyta</taxon>
        <taxon>core chlorophytes</taxon>
        <taxon>Chlorophyceae</taxon>
        <taxon>CS clade</taxon>
        <taxon>Chlamydomonadales</taxon>
        <taxon>Volvocaceae</taxon>
        <taxon>Gonium</taxon>
    </lineage>
</organism>
<dbReference type="EMBL" id="LSYV01000003">
    <property type="protein sequence ID" value="KXZ55783.1"/>
    <property type="molecule type" value="Genomic_DNA"/>
</dbReference>
<evidence type="ECO:0000256" key="1">
    <source>
        <dbReference type="SAM" id="MobiDB-lite"/>
    </source>
</evidence>
<keyword evidence="2" id="KW-0472">Membrane</keyword>
<dbReference type="Proteomes" id="UP000075714">
    <property type="component" value="Unassembled WGS sequence"/>
</dbReference>
<feature type="transmembrane region" description="Helical" evidence="2">
    <location>
        <begin position="74"/>
        <end position="95"/>
    </location>
</feature>
<accession>A0A150H199</accession>
<sequence length="613" mass="65334">MRVSPSQGPQRGASSTDATPAPWTGRHWKLWITLIRYARAFIFLVNVRTLGLASLACMMVYFCESRVLDMRFRMEFSIISVGTVFPLVFSIQQAFQRREEALRQLSILKGQIMGMYFCHRDWDVSDGIRVRSSLGDDGSPQAVRAAQLLMRLLGCLKRWLVGRTAFESEAEWRMLYSTTQLRKQITAKLTDDFFRGEEDDSSSGSGSESDSGGKGGGDGSGKGGRGSLGSGAGSSREGLSAEDIAEQDPHWQLYYELYDIVNQISIHNESLTTLAGCTKPGEAGMARLTVYLTTTVEVIERLRSIREYRTPFMLRYVSFVLVLASVFLTAPYFAFMCHNSQWEDDRSGRCPAGYFTAVIYVLVVSTLFHVQVALENPFDGIGMDDVFVNMDREFAVTVRRFTRSRAAAAKEAAAREEAAALEAQAVAKEAALEGSEAASSAVELLAPSEAGSDSRAASRAASRRGSSSVRQTLSILVDAAGSGSGKQSRGGGAGGRGGGGGGGGGGGWEPAAAEAVLGYGYGDGAGLGAGFPSRVGSESAVLHLNRPGSGSLRHGHGAAGVGHPAPAQPEPSAVRPHPHPGQGHPKSAPPGYSRPEPGAPRQPSPAWGRVSNL</sequence>